<evidence type="ECO:0008006" key="3">
    <source>
        <dbReference type="Google" id="ProtNLM"/>
    </source>
</evidence>
<dbReference type="RefSeq" id="WP_049880007.1">
    <property type="nucleotide sequence ID" value="NZ_CP046788.1"/>
</dbReference>
<evidence type="ECO:0000313" key="2">
    <source>
        <dbReference type="Proteomes" id="UP000037697"/>
    </source>
</evidence>
<sequence>MLNISTQKETLYIDDLPLTESHLLESAKSHASESAIADSLQDAINDYSYQLEEITAWTDGGRSVISPALNVMIDSLLNGTSNDKRSEDIMQILVLDLMVNSQNWGIDLSILGNKKDKYFGYITENFGSGMHNNYMGKDTDTPEKVIDWFLNTVVTTLLPMVGAGIPTDSATAKALTYFNLDSNKSNLRSLVSGSNYNTQDSISHTSSISTHLSPSLKLFVLAQAASDGLIEANVWNDIIVGDLSRIKELVLKKNNATNQELAQWIVDNCAGWGFDSTGQLDFNRGQAGGIPVNMLMDFFNNYPSRLLTDEEIKNINRIGDTVKMIQQTLKYWIQIMRDERMAIARNI</sequence>
<gene>
    <name evidence="1" type="ORF">ACX05_21955</name>
</gene>
<dbReference type="Proteomes" id="UP000037697">
    <property type="component" value="Unassembled WGS sequence"/>
</dbReference>
<dbReference type="EMBL" id="LIRS01000139">
    <property type="protein sequence ID" value="KOY21439.1"/>
    <property type="molecule type" value="Genomic_DNA"/>
</dbReference>
<dbReference type="AlphaFoldDB" id="A0AAW3ISF4"/>
<organism evidence="1 2">
    <name type="scientific">Vibrio parahaemolyticus</name>
    <dbReference type="NCBI Taxonomy" id="670"/>
    <lineage>
        <taxon>Bacteria</taxon>
        <taxon>Pseudomonadati</taxon>
        <taxon>Pseudomonadota</taxon>
        <taxon>Gammaproteobacteria</taxon>
        <taxon>Vibrionales</taxon>
        <taxon>Vibrionaceae</taxon>
        <taxon>Vibrio</taxon>
    </lineage>
</organism>
<evidence type="ECO:0000313" key="1">
    <source>
        <dbReference type="EMBL" id="KOY21439.1"/>
    </source>
</evidence>
<accession>A0AAW3ISF4</accession>
<proteinExistence type="predicted"/>
<protein>
    <recommendedName>
        <fullName evidence="3">Molecular chaperone</fullName>
    </recommendedName>
</protein>
<comment type="caution">
    <text evidence="1">The sequence shown here is derived from an EMBL/GenBank/DDBJ whole genome shotgun (WGS) entry which is preliminary data.</text>
</comment>
<name>A0AAW3ISF4_VIBPH</name>
<reference evidence="1 2" key="1">
    <citation type="submission" date="2015-07" db="EMBL/GenBank/DDBJ databases">
        <title>Foodborne Vibrio parahaemolyticus Isolates.</title>
        <authorList>
            <person name="Ronholm J."/>
            <person name="Petronella N."/>
            <person name="Kenwell R."/>
            <person name="Banerjee S."/>
        </authorList>
    </citation>
    <scope>NUCLEOTIDE SEQUENCE [LARGE SCALE GENOMIC DNA]</scope>
    <source>
        <strain evidence="1 2">HS-06-05</strain>
    </source>
</reference>